<evidence type="ECO:0000256" key="2">
    <source>
        <dbReference type="ARBA" id="ARBA00005369"/>
    </source>
</evidence>
<dbReference type="InterPro" id="IPR006357">
    <property type="entry name" value="HAD-SF_hydro_IIA"/>
</dbReference>
<keyword evidence="9" id="KW-1185">Reference proteome</keyword>
<feature type="region of interest" description="Disordered" evidence="8">
    <location>
        <begin position="1"/>
        <end position="20"/>
    </location>
</feature>
<dbReference type="GO" id="GO:0004719">
    <property type="term" value="F:protein-L-isoaspartate (D-aspartate) O-methyltransferase activity"/>
    <property type="evidence" value="ECO:0007669"/>
    <property type="project" value="UniProtKB-EC"/>
</dbReference>
<dbReference type="InterPro" id="IPR000682">
    <property type="entry name" value="PCMT"/>
</dbReference>
<evidence type="ECO:0000313" key="9">
    <source>
        <dbReference type="Proteomes" id="UP000887560"/>
    </source>
</evidence>
<dbReference type="PANTHER" id="PTHR11579">
    <property type="entry name" value="PROTEIN-L-ISOASPARTATE O-METHYLTRANSFERASE"/>
    <property type="match status" value="1"/>
</dbReference>
<dbReference type="Pfam" id="PF01135">
    <property type="entry name" value="PCMT"/>
    <property type="match status" value="1"/>
</dbReference>
<dbReference type="WBParaSite" id="scf7180000419645.g4127">
    <property type="protein sequence ID" value="scf7180000419645.g4127"/>
    <property type="gene ID" value="scf7180000419645.g4127"/>
</dbReference>
<dbReference type="NCBIfam" id="TIGR00080">
    <property type="entry name" value="pimt"/>
    <property type="match status" value="1"/>
</dbReference>
<dbReference type="GO" id="GO:0032259">
    <property type="term" value="P:methylation"/>
    <property type="evidence" value="ECO:0007669"/>
    <property type="project" value="UniProtKB-KW"/>
</dbReference>
<keyword evidence="4" id="KW-0963">Cytoplasm</keyword>
<dbReference type="Gene3D" id="3.40.50.150">
    <property type="entry name" value="Vaccinia Virus protein VP39"/>
    <property type="match status" value="1"/>
</dbReference>
<keyword evidence="7" id="KW-0949">S-adenosyl-L-methionine</keyword>
<dbReference type="NCBIfam" id="TIGR01452">
    <property type="entry name" value="PGP_euk"/>
    <property type="match status" value="1"/>
</dbReference>
<reference evidence="10" key="1">
    <citation type="submission" date="2022-11" db="UniProtKB">
        <authorList>
            <consortium name="WormBaseParasite"/>
        </authorList>
    </citation>
    <scope>IDENTIFICATION</scope>
</reference>
<dbReference type="PANTHER" id="PTHR11579:SF0">
    <property type="entry name" value="PROTEIN-L-ISOASPARTATE(D-ASPARTATE) O-METHYLTRANSFERASE"/>
    <property type="match status" value="1"/>
</dbReference>
<dbReference type="NCBIfam" id="TIGR01460">
    <property type="entry name" value="HAD-SF-IIA"/>
    <property type="match status" value="1"/>
</dbReference>
<dbReference type="Pfam" id="PF13344">
    <property type="entry name" value="Hydrolase_6"/>
    <property type="match status" value="1"/>
</dbReference>
<dbReference type="AlphaFoldDB" id="A0A915NRS2"/>
<protein>
    <recommendedName>
        <fullName evidence="3">protein-L-isoaspartate(D-aspartate) O-methyltransferase</fullName>
        <ecNumber evidence="3">2.1.1.77</ecNumber>
    </recommendedName>
</protein>
<dbReference type="GO" id="GO:0005737">
    <property type="term" value="C:cytoplasm"/>
    <property type="evidence" value="ECO:0007669"/>
    <property type="project" value="UniProtKB-SubCell"/>
</dbReference>
<evidence type="ECO:0000313" key="10">
    <source>
        <dbReference type="WBParaSite" id="scf7180000419645.g4127"/>
    </source>
</evidence>
<comment type="subcellular location">
    <subcellularLocation>
        <location evidence="1">Cytoplasm</location>
    </subcellularLocation>
</comment>
<evidence type="ECO:0000256" key="6">
    <source>
        <dbReference type="ARBA" id="ARBA00022679"/>
    </source>
</evidence>
<dbReference type="CDD" id="cd02440">
    <property type="entry name" value="AdoMet_MTases"/>
    <property type="match status" value="1"/>
</dbReference>
<evidence type="ECO:0000256" key="3">
    <source>
        <dbReference type="ARBA" id="ARBA00011890"/>
    </source>
</evidence>
<dbReference type="GO" id="GO:0016791">
    <property type="term" value="F:phosphatase activity"/>
    <property type="evidence" value="ECO:0007669"/>
    <property type="project" value="InterPro"/>
</dbReference>
<name>A0A915NRS2_9BILA</name>
<organism evidence="9 10">
    <name type="scientific">Meloidogyne floridensis</name>
    <dbReference type="NCBI Taxonomy" id="298350"/>
    <lineage>
        <taxon>Eukaryota</taxon>
        <taxon>Metazoa</taxon>
        <taxon>Ecdysozoa</taxon>
        <taxon>Nematoda</taxon>
        <taxon>Chromadorea</taxon>
        <taxon>Rhabditida</taxon>
        <taxon>Tylenchina</taxon>
        <taxon>Tylenchomorpha</taxon>
        <taxon>Tylenchoidea</taxon>
        <taxon>Meloidogynidae</taxon>
        <taxon>Meloidogyninae</taxon>
        <taxon>Meloidogyne</taxon>
    </lineage>
</organism>
<dbReference type="EC" id="2.1.1.77" evidence="3"/>
<dbReference type="SUPFAM" id="SSF53335">
    <property type="entry name" value="S-adenosyl-L-methionine-dependent methyltransferases"/>
    <property type="match status" value="1"/>
</dbReference>
<sequence>MGNGALSSSRNSSNRGSQRKLVESLRRNNFVDKNRAISALLAVDRADFAPTHPYDDTPQYIGYGATISAPHMHAIALEHLVDVIGDGSHVLDIGSGSGYLSACFAKLVGPRGKVIGVDHIEELVNASIVNVRKQNADLLASGRLHLFVADGRLGWPTAAPYQAIHVGAASEELPRILVDQLAPGGRMVIPVGAYNQQFLQIDKMPNGDIYCAQMTPPAFQLPRLATAKHIFGSYDTFLFDADGVLWRDENPLPGAIDLVKRLSDVGKRVIILTNNSSRDPVGHAEKAKRLGFSNFTSNDVCCPSLILVDQLEKMKKDPKFASKAHLPIFLIGPPGLENFLRKRGIESIGTGPDPMPDGKLFTLDNASDFVTKEPVLAVIGSFDSHISFPKIMKAVNYLHDDEMPFFVTNEDARFPGKDPNIVIPGAGTITSMLRYVSGREPIVMGKPSSFCWDYICKNFSGSFTRERTLMIGDRCETDIQFGRNSGLSTLLVLTGVSSMEDVKHFAMQGKQSLIPEFFVQNLKELL</sequence>
<dbReference type="InterPro" id="IPR023214">
    <property type="entry name" value="HAD_sf"/>
</dbReference>
<evidence type="ECO:0000256" key="8">
    <source>
        <dbReference type="SAM" id="MobiDB-lite"/>
    </source>
</evidence>
<accession>A0A915NRS2</accession>
<evidence type="ECO:0000256" key="1">
    <source>
        <dbReference type="ARBA" id="ARBA00004496"/>
    </source>
</evidence>
<evidence type="ECO:0000256" key="7">
    <source>
        <dbReference type="ARBA" id="ARBA00022691"/>
    </source>
</evidence>
<dbReference type="InterPro" id="IPR036412">
    <property type="entry name" value="HAD-like_sf"/>
</dbReference>
<dbReference type="Proteomes" id="UP000887560">
    <property type="component" value="Unplaced"/>
</dbReference>
<dbReference type="InterPro" id="IPR006349">
    <property type="entry name" value="PGP_euk"/>
</dbReference>
<keyword evidence="6" id="KW-0808">Transferase</keyword>
<dbReference type="InterPro" id="IPR029063">
    <property type="entry name" value="SAM-dependent_MTases_sf"/>
</dbReference>
<dbReference type="Pfam" id="PF13242">
    <property type="entry name" value="Hydrolase_like"/>
    <property type="match status" value="1"/>
</dbReference>
<evidence type="ECO:0000256" key="4">
    <source>
        <dbReference type="ARBA" id="ARBA00022490"/>
    </source>
</evidence>
<keyword evidence="5" id="KW-0489">Methyltransferase</keyword>
<dbReference type="Gene3D" id="3.40.50.1000">
    <property type="entry name" value="HAD superfamily/HAD-like"/>
    <property type="match status" value="2"/>
</dbReference>
<proteinExistence type="inferred from homology"/>
<dbReference type="SUPFAM" id="SSF56784">
    <property type="entry name" value="HAD-like"/>
    <property type="match status" value="1"/>
</dbReference>
<comment type="similarity">
    <text evidence="2">Belongs to the methyltransferase superfamily. L-isoaspartyl/D-aspartyl protein methyltransferase family.</text>
</comment>
<feature type="compositionally biased region" description="Low complexity" evidence="8">
    <location>
        <begin position="1"/>
        <end position="16"/>
    </location>
</feature>
<evidence type="ECO:0000256" key="5">
    <source>
        <dbReference type="ARBA" id="ARBA00022603"/>
    </source>
</evidence>